<sequence length="96" mass="10280">MTDPIATRKRVRTCIGCSATSEKRALLRIVRTPAGAVEADPTGRKPGRGAYVCSATCFERALKTARLQRALKTNIDSDQLDGLVSEVTRAFAAAEA</sequence>
<dbReference type="Proteomes" id="UP000503297">
    <property type="component" value="Chromosome"/>
</dbReference>
<dbReference type="NCBIfam" id="NF047356">
    <property type="entry name" value="RNA_bind_RnpM"/>
    <property type="match status" value="1"/>
</dbReference>
<accession>A0A6M8J0I2</accession>
<evidence type="ECO:0000313" key="3">
    <source>
        <dbReference type="Proteomes" id="UP000503297"/>
    </source>
</evidence>
<evidence type="ECO:0000259" key="1">
    <source>
        <dbReference type="Pfam" id="PF04296"/>
    </source>
</evidence>
<dbReference type="InterPro" id="IPR035931">
    <property type="entry name" value="YlxR-like_sf"/>
</dbReference>
<dbReference type="KEGG" id="bwa:HLV38_02000"/>
<protein>
    <submittedName>
        <fullName evidence="2">YlxR family protein</fullName>
    </submittedName>
</protein>
<dbReference type="EMBL" id="CP053716">
    <property type="protein sequence ID" value="QKF07034.1"/>
    <property type="molecule type" value="Genomic_DNA"/>
</dbReference>
<dbReference type="Pfam" id="PF04296">
    <property type="entry name" value="YlxR"/>
    <property type="match status" value="1"/>
</dbReference>
<dbReference type="InterPro" id="IPR037465">
    <property type="entry name" value="YlxR"/>
</dbReference>
<name>A0A6M8J0I2_9ACTN</name>
<gene>
    <name evidence="2" type="ORF">HLV38_02000</name>
</gene>
<dbReference type="AlphaFoldDB" id="A0A6M8J0I2"/>
<proteinExistence type="predicted"/>
<evidence type="ECO:0000313" key="2">
    <source>
        <dbReference type="EMBL" id="QKF07034.1"/>
    </source>
</evidence>
<dbReference type="Gene3D" id="3.30.1230.10">
    <property type="entry name" value="YlxR-like"/>
    <property type="match status" value="1"/>
</dbReference>
<dbReference type="SUPFAM" id="SSF64376">
    <property type="entry name" value="YlxR-like"/>
    <property type="match status" value="1"/>
</dbReference>
<dbReference type="InterPro" id="IPR007393">
    <property type="entry name" value="YlxR_dom"/>
</dbReference>
<dbReference type="PANTHER" id="PTHR34215:SF1">
    <property type="entry name" value="YLXR DOMAIN-CONTAINING PROTEIN"/>
    <property type="match status" value="1"/>
</dbReference>
<feature type="domain" description="YlxR" evidence="1">
    <location>
        <begin position="12"/>
        <end position="80"/>
    </location>
</feature>
<dbReference type="PANTHER" id="PTHR34215">
    <property type="entry name" value="BLL0784 PROTEIN"/>
    <property type="match status" value="1"/>
</dbReference>
<keyword evidence="3" id="KW-1185">Reference proteome</keyword>
<dbReference type="RefSeq" id="WP_173163831.1">
    <property type="nucleotide sequence ID" value="NZ_CP053716.1"/>
</dbReference>
<reference evidence="3" key="1">
    <citation type="submission" date="2020-05" db="EMBL/GenBank/DDBJ databases">
        <title>Novel species in genus Nocardioides.</title>
        <authorList>
            <person name="Zhang G."/>
        </authorList>
    </citation>
    <scope>NUCLEOTIDE SEQUENCE [LARGE SCALE GENOMIC DNA]</scope>
    <source>
        <strain evidence="3">zg-1050</strain>
    </source>
</reference>
<organism evidence="2 3">
    <name type="scientific">Berryella wangjianweii</name>
    <dbReference type="NCBI Taxonomy" id="2734634"/>
    <lineage>
        <taxon>Bacteria</taxon>
        <taxon>Bacillati</taxon>
        <taxon>Actinomycetota</taxon>
        <taxon>Coriobacteriia</taxon>
        <taxon>Eggerthellales</taxon>
        <taxon>Eggerthellaceae</taxon>
        <taxon>Berryella</taxon>
    </lineage>
</organism>